<keyword evidence="2" id="KW-1185">Reference proteome</keyword>
<evidence type="ECO:0000313" key="1">
    <source>
        <dbReference type="EMBL" id="KIO25296.1"/>
    </source>
</evidence>
<dbReference type="Proteomes" id="UP000054248">
    <property type="component" value="Unassembled WGS sequence"/>
</dbReference>
<dbReference type="AlphaFoldDB" id="A0A0C3QG97"/>
<proteinExistence type="predicted"/>
<gene>
    <name evidence="1" type="ORF">M407DRAFT_244140</name>
</gene>
<protein>
    <submittedName>
        <fullName evidence="1">Uncharacterized protein</fullName>
    </submittedName>
</protein>
<dbReference type="HOGENOM" id="CLU_2943515_0_0_1"/>
<sequence>MSSAQSGIPLVFISGAICLKFKAAETRYTDTTLRCRPLECQKSSKIIQLPEEVLLIIADV</sequence>
<accession>A0A0C3QG97</accession>
<name>A0A0C3QG97_9AGAM</name>
<evidence type="ECO:0000313" key="2">
    <source>
        <dbReference type="Proteomes" id="UP000054248"/>
    </source>
</evidence>
<organism evidence="1 2">
    <name type="scientific">Tulasnella calospora MUT 4182</name>
    <dbReference type="NCBI Taxonomy" id="1051891"/>
    <lineage>
        <taxon>Eukaryota</taxon>
        <taxon>Fungi</taxon>
        <taxon>Dikarya</taxon>
        <taxon>Basidiomycota</taxon>
        <taxon>Agaricomycotina</taxon>
        <taxon>Agaricomycetes</taxon>
        <taxon>Cantharellales</taxon>
        <taxon>Tulasnellaceae</taxon>
        <taxon>Tulasnella</taxon>
    </lineage>
</organism>
<reference evidence="1 2" key="1">
    <citation type="submission" date="2014-04" db="EMBL/GenBank/DDBJ databases">
        <authorList>
            <consortium name="DOE Joint Genome Institute"/>
            <person name="Kuo A."/>
            <person name="Girlanda M."/>
            <person name="Perotto S."/>
            <person name="Kohler A."/>
            <person name="Nagy L.G."/>
            <person name="Floudas D."/>
            <person name="Copeland A."/>
            <person name="Barry K.W."/>
            <person name="Cichocki N."/>
            <person name="Veneault-Fourrey C."/>
            <person name="LaButti K."/>
            <person name="Lindquist E.A."/>
            <person name="Lipzen A."/>
            <person name="Lundell T."/>
            <person name="Morin E."/>
            <person name="Murat C."/>
            <person name="Sun H."/>
            <person name="Tunlid A."/>
            <person name="Henrissat B."/>
            <person name="Grigoriev I.V."/>
            <person name="Hibbett D.S."/>
            <person name="Martin F."/>
            <person name="Nordberg H.P."/>
            <person name="Cantor M.N."/>
            <person name="Hua S.X."/>
        </authorList>
    </citation>
    <scope>NUCLEOTIDE SEQUENCE [LARGE SCALE GENOMIC DNA]</scope>
    <source>
        <strain evidence="1 2">MUT 4182</strain>
    </source>
</reference>
<dbReference type="EMBL" id="KN823045">
    <property type="protein sequence ID" value="KIO25296.1"/>
    <property type="molecule type" value="Genomic_DNA"/>
</dbReference>
<reference evidence="2" key="2">
    <citation type="submission" date="2015-01" db="EMBL/GenBank/DDBJ databases">
        <title>Evolutionary Origins and Diversification of the Mycorrhizal Mutualists.</title>
        <authorList>
            <consortium name="DOE Joint Genome Institute"/>
            <consortium name="Mycorrhizal Genomics Consortium"/>
            <person name="Kohler A."/>
            <person name="Kuo A."/>
            <person name="Nagy L.G."/>
            <person name="Floudas D."/>
            <person name="Copeland A."/>
            <person name="Barry K.W."/>
            <person name="Cichocki N."/>
            <person name="Veneault-Fourrey C."/>
            <person name="LaButti K."/>
            <person name="Lindquist E.A."/>
            <person name="Lipzen A."/>
            <person name="Lundell T."/>
            <person name="Morin E."/>
            <person name="Murat C."/>
            <person name="Riley R."/>
            <person name="Ohm R."/>
            <person name="Sun H."/>
            <person name="Tunlid A."/>
            <person name="Henrissat B."/>
            <person name="Grigoriev I.V."/>
            <person name="Hibbett D.S."/>
            <person name="Martin F."/>
        </authorList>
    </citation>
    <scope>NUCLEOTIDE SEQUENCE [LARGE SCALE GENOMIC DNA]</scope>
    <source>
        <strain evidence="2">MUT 4182</strain>
    </source>
</reference>